<dbReference type="EMBL" id="JAFKCW010000001">
    <property type="protein sequence ID" value="MBN7800060.1"/>
    <property type="molecule type" value="Genomic_DNA"/>
</dbReference>
<proteinExistence type="predicted"/>
<feature type="domain" description="DUF559" evidence="1">
    <location>
        <begin position="6"/>
        <end position="32"/>
    </location>
</feature>
<sequence length="33" mass="4043">MIQEFSIWILRFKNEEVVNELEKVLERIRAVLP</sequence>
<gene>
    <name evidence="2" type="ORF">J0A67_04260</name>
</gene>
<evidence type="ECO:0000313" key="3">
    <source>
        <dbReference type="Proteomes" id="UP000664698"/>
    </source>
</evidence>
<comment type="caution">
    <text evidence="2">The sequence shown here is derived from an EMBL/GenBank/DDBJ whole genome shotgun (WGS) entry which is preliminary data.</text>
</comment>
<protein>
    <submittedName>
        <fullName evidence="2">DUF559 domain-containing protein</fullName>
    </submittedName>
</protein>
<name>A0ABS3BLW7_9BACT</name>
<keyword evidence="3" id="KW-1185">Reference proteome</keyword>
<dbReference type="Proteomes" id="UP000664698">
    <property type="component" value="Unassembled WGS sequence"/>
</dbReference>
<reference evidence="2 3" key="1">
    <citation type="submission" date="2021-03" db="EMBL/GenBank/DDBJ databases">
        <title>novel species isolated from a fishpond in China.</title>
        <authorList>
            <person name="Lu H."/>
            <person name="Cai Z."/>
        </authorList>
    </citation>
    <scope>NUCLEOTIDE SEQUENCE [LARGE SCALE GENOMIC DNA]</scope>
    <source>
        <strain evidence="2 3">JCM 31546</strain>
    </source>
</reference>
<dbReference type="InterPro" id="IPR007569">
    <property type="entry name" value="DUF559"/>
</dbReference>
<evidence type="ECO:0000259" key="1">
    <source>
        <dbReference type="Pfam" id="PF04480"/>
    </source>
</evidence>
<organism evidence="2 3">
    <name type="scientific">Algoriphagus aestuariicola</name>
    <dbReference type="NCBI Taxonomy" id="1852016"/>
    <lineage>
        <taxon>Bacteria</taxon>
        <taxon>Pseudomonadati</taxon>
        <taxon>Bacteroidota</taxon>
        <taxon>Cytophagia</taxon>
        <taxon>Cytophagales</taxon>
        <taxon>Cyclobacteriaceae</taxon>
        <taxon>Algoriphagus</taxon>
    </lineage>
</organism>
<evidence type="ECO:0000313" key="2">
    <source>
        <dbReference type="EMBL" id="MBN7800060.1"/>
    </source>
</evidence>
<dbReference type="Pfam" id="PF04480">
    <property type="entry name" value="DUF559"/>
    <property type="match status" value="1"/>
</dbReference>
<accession>A0ABS3BLW7</accession>